<dbReference type="OMA" id="WTEKNVL"/>
<dbReference type="SUPFAM" id="SSF52540">
    <property type="entry name" value="P-loop containing nucleoside triphosphate hydrolases"/>
    <property type="match status" value="1"/>
</dbReference>
<organism evidence="6 7">
    <name type="scientific">Chiloscyllium punctatum</name>
    <name type="common">Brownbanded bambooshark</name>
    <name type="synonym">Hemiscyllium punctatum</name>
    <dbReference type="NCBI Taxonomy" id="137246"/>
    <lineage>
        <taxon>Eukaryota</taxon>
        <taxon>Metazoa</taxon>
        <taxon>Chordata</taxon>
        <taxon>Craniata</taxon>
        <taxon>Vertebrata</taxon>
        <taxon>Chondrichthyes</taxon>
        <taxon>Elasmobranchii</taxon>
        <taxon>Galeomorphii</taxon>
        <taxon>Galeoidea</taxon>
        <taxon>Orectolobiformes</taxon>
        <taxon>Hemiscylliidae</taxon>
        <taxon>Chiloscyllium</taxon>
    </lineage>
</organism>
<comment type="similarity">
    <text evidence="1">Belongs to the TRAFAC class dynamin-like GTPase superfamily. IRG family.</text>
</comment>
<proteinExistence type="inferred from homology"/>
<dbReference type="EMBL" id="BEZZ01002970">
    <property type="protein sequence ID" value="GCC18490.1"/>
    <property type="molecule type" value="Genomic_DNA"/>
</dbReference>
<evidence type="ECO:0000256" key="1">
    <source>
        <dbReference type="ARBA" id="ARBA00005429"/>
    </source>
</evidence>
<dbReference type="Pfam" id="PF05049">
    <property type="entry name" value="IIGP"/>
    <property type="match status" value="1"/>
</dbReference>
<feature type="non-terminal residue" evidence="6">
    <location>
        <position position="1"/>
    </location>
</feature>
<evidence type="ECO:0000259" key="5">
    <source>
        <dbReference type="PROSITE" id="PS51716"/>
    </source>
</evidence>
<dbReference type="STRING" id="137246.A0A401RK30"/>
<dbReference type="AlphaFoldDB" id="A0A401RK30"/>
<evidence type="ECO:0000256" key="3">
    <source>
        <dbReference type="ARBA" id="ARBA00022801"/>
    </source>
</evidence>
<dbReference type="PANTHER" id="PTHR32341:SF10">
    <property type="entry name" value="INTERFERON-INDUCIBLE GTPASE 5"/>
    <property type="match status" value="1"/>
</dbReference>
<dbReference type="InterPro" id="IPR007743">
    <property type="entry name" value="Immunity-related_GTPase-like"/>
</dbReference>
<evidence type="ECO:0000256" key="4">
    <source>
        <dbReference type="ARBA" id="ARBA00023134"/>
    </source>
</evidence>
<evidence type="ECO:0000313" key="7">
    <source>
        <dbReference type="Proteomes" id="UP000287033"/>
    </source>
</evidence>
<evidence type="ECO:0000313" key="6">
    <source>
        <dbReference type="EMBL" id="GCC18490.1"/>
    </source>
</evidence>
<keyword evidence="7" id="KW-1185">Reference proteome</keyword>
<dbReference type="OrthoDB" id="9933700at2759"/>
<name>A0A401RK30_CHIPU</name>
<keyword evidence="4" id="KW-0342">GTP-binding</keyword>
<dbReference type="GO" id="GO:0016787">
    <property type="term" value="F:hydrolase activity"/>
    <property type="evidence" value="ECO:0007669"/>
    <property type="project" value="UniProtKB-KW"/>
</dbReference>
<dbReference type="InterPro" id="IPR051515">
    <property type="entry name" value="IRG"/>
</dbReference>
<dbReference type="Gene3D" id="3.40.50.300">
    <property type="entry name" value="P-loop containing nucleotide triphosphate hydrolases"/>
    <property type="match status" value="1"/>
</dbReference>
<reference evidence="6 7" key="1">
    <citation type="journal article" date="2018" name="Nat. Ecol. Evol.">
        <title>Shark genomes provide insights into elasmobranch evolution and the origin of vertebrates.</title>
        <authorList>
            <person name="Hara Y"/>
            <person name="Yamaguchi K"/>
            <person name="Onimaru K"/>
            <person name="Kadota M"/>
            <person name="Koyanagi M"/>
            <person name="Keeley SD"/>
            <person name="Tatsumi K"/>
            <person name="Tanaka K"/>
            <person name="Motone F"/>
            <person name="Kageyama Y"/>
            <person name="Nozu R"/>
            <person name="Adachi N"/>
            <person name="Nishimura O"/>
            <person name="Nakagawa R"/>
            <person name="Tanegashima C"/>
            <person name="Kiyatake I"/>
            <person name="Matsumoto R"/>
            <person name="Murakumo K"/>
            <person name="Nishida K"/>
            <person name="Terakita A"/>
            <person name="Kuratani S"/>
            <person name="Sato K"/>
            <person name="Hyodo S Kuraku.S."/>
        </authorList>
    </citation>
    <scope>NUCLEOTIDE SEQUENCE [LARGE SCALE GENOMIC DNA]</scope>
</reference>
<dbReference type="InterPro" id="IPR030385">
    <property type="entry name" value="G_IRG_dom"/>
</dbReference>
<keyword evidence="2" id="KW-0547">Nucleotide-binding</keyword>
<dbReference type="PROSITE" id="PS51716">
    <property type="entry name" value="G_IRG"/>
    <property type="match status" value="1"/>
</dbReference>
<dbReference type="GO" id="GO:0016020">
    <property type="term" value="C:membrane"/>
    <property type="evidence" value="ECO:0007669"/>
    <property type="project" value="InterPro"/>
</dbReference>
<comment type="caution">
    <text evidence="6">The sequence shown here is derived from an EMBL/GenBank/DDBJ whole genome shotgun (WGS) entry which is preliminary data.</text>
</comment>
<accession>A0A401RK30</accession>
<dbReference type="PANTHER" id="PTHR32341">
    <property type="entry name" value="INTERFERON-INDUCIBLE GTPASE"/>
    <property type="match status" value="1"/>
</dbReference>
<dbReference type="GO" id="GO:0005525">
    <property type="term" value="F:GTP binding"/>
    <property type="evidence" value="ECO:0007669"/>
    <property type="project" value="UniProtKB-KW"/>
</dbReference>
<gene>
    <name evidence="6" type="ORF">chiPu_0020813</name>
</gene>
<feature type="domain" description="IRG-type G" evidence="5">
    <location>
        <begin position="41"/>
        <end position="218"/>
    </location>
</feature>
<dbReference type="Proteomes" id="UP000287033">
    <property type="component" value="Unassembled WGS sequence"/>
</dbReference>
<protein>
    <recommendedName>
        <fullName evidence="5">IRG-type G domain-containing protein</fullName>
    </recommendedName>
</protein>
<evidence type="ECO:0000256" key="2">
    <source>
        <dbReference type="ARBA" id="ARBA00022741"/>
    </source>
</evidence>
<sequence>LASMDLEVEGILERLWDAMDRGGISEMAPLVEAERKRVECVTVHVAVTGTSRAGKSTFIRSAMGFQDGAEGAPSTGLSGQLVKPVPYQRPGSPGCTFWELPGIEGAGFSPGDYLRAAEVDRYAGVYLLSSGRFTWQAVALADELRRLGKPFYFILTKIDADAHGHKDAEFAREALRAVATNRFAHLDVGYAIGRFYCVSCLESERFDFPACIRALQKDALPALQRHALLLSLPHLADKTELKNSLKALIPLSAVYSCVIDPLPVEQLPYQANVRFLCDEIRLYRLLLGLDYQALSKRARLIGQPAFVLSDEIQTRMARELTEKAVAEELLRWTEKNVLVSPNNVKWIPLLESLPGGKLSGASTIRLLDAMLEQFTDDVYRVQRKVANVLRGD</sequence>
<keyword evidence="3" id="KW-0378">Hydrolase</keyword>
<dbReference type="InterPro" id="IPR027417">
    <property type="entry name" value="P-loop_NTPase"/>
</dbReference>